<dbReference type="CDD" id="cd00075">
    <property type="entry name" value="HATPase"/>
    <property type="match status" value="1"/>
</dbReference>
<evidence type="ECO:0000259" key="8">
    <source>
        <dbReference type="PROSITE" id="PS50109"/>
    </source>
</evidence>
<dbReference type="Pfam" id="PF02518">
    <property type="entry name" value="HATPase_c"/>
    <property type="match status" value="1"/>
</dbReference>
<evidence type="ECO:0000256" key="3">
    <source>
        <dbReference type="ARBA" id="ARBA00022553"/>
    </source>
</evidence>
<dbReference type="InterPro" id="IPR050736">
    <property type="entry name" value="Sensor_HK_Regulatory"/>
</dbReference>
<evidence type="ECO:0000256" key="5">
    <source>
        <dbReference type="ARBA" id="ARBA00022777"/>
    </source>
</evidence>
<dbReference type="InterPro" id="IPR036097">
    <property type="entry name" value="HisK_dim/P_sf"/>
</dbReference>
<organism evidence="9 10">
    <name type="scientific">Parvicella tangerina</name>
    <dbReference type="NCBI Taxonomy" id="2829795"/>
    <lineage>
        <taxon>Bacteria</taxon>
        <taxon>Pseudomonadati</taxon>
        <taxon>Bacteroidota</taxon>
        <taxon>Flavobacteriia</taxon>
        <taxon>Flavobacteriales</taxon>
        <taxon>Parvicellaceae</taxon>
        <taxon>Parvicella</taxon>
    </lineage>
</organism>
<dbReference type="PANTHER" id="PTHR43711:SF26">
    <property type="entry name" value="SENSOR HISTIDINE KINASE RCSC"/>
    <property type="match status" value="1"/>
</dbReference>
<comment type="catalytic activity">
    <reaction evidence="1">
        <text>ATP + protein L-histidine = ADP + protein N-phospho-L-histidine.</text>
        <dbReference type="EC" id="2.7.13.3"/>
    </reaction>
</comment>
<dbReference type="PANTHER" id="PTHR43711">
    <property type="entry name" value="TWO-COMPONENT HISTIDINE KINASE"/>
    <property type="match status" value="1"/>
</dbReference>
<evidence type="ECO:0000256" key="7">
    <source>
        <dbReference type="SAM" id="Phobius"/>
    </source>
</evidence>
<name>A0A916JMM7_9FLAO</name>
<dbReference type="SMART" id="SM00388">
    <property type="entry name" value="HisKA"/>
    <property type="match status" value="1"/>
</dbReference>
<sequence length="404" mass="46469">MLLIIVTILLIGLLINQVFYALNAADDQKKALNEKVEIALDIIVEKVSANQNVCKSVNNCLHTEKKQMCCKYLDGEKEWGTVDSIISHELARFNINLHYNFDFTKNHPEDKNTYAMNMDQVFSEAGVVMYLEFPDRSKYLLKQMGPVFISSILLILFITIAFILMYRYYQREQVMVTRTRDFINNMTHEFKTPLANISFASNMINRENERVDSDKIEQFTRIIQEENQRLLNNCEDLLVIGMAESDLKSSLEENVDVHQVITKAADRYMEIQEDELNIKLDLFADAFHVKGKSSMLDNTLANLVDNAIKYCDENPIIRIRTKNKNGWLLVEVTDNGKGIAKNAQDQIFEKFYRESNHDQHDVKGFGLGLSYVKMVVEQMGGTVFVQSELGKGSTFILKLPLLNE</sequence>
<dbReference type="InterPro" id="IPR003594">
    <property type="entry name" value="HATPase_dom"/>
</dbReference>
<dbReference type="Gene3D" id="1.10.287.130">
    <property type="match status" value="1"/>
</dbReference>
<keyword evidence="4 9" id="KW-0808">Transferase</keyword>
<evidence type="ECO:0000256" key="2">
    <source>
        <dbReference type="ARBA" id="ARBA00012438"/>
    </source>
</evidence>
<dbReference type="AlphaFoldDB" id="A0A916JMM7"/>
<dbReference type="InterPro" id="IPR036890">
    <property type="entry name" value="HATPase_C_sf"/>
</dbReference>
<keyword evidence="10" id="KW-1185">Reference proteome</keyword>
<keyword evidence="7" id="KW-0812">Transmembrane</keyword>
<evidence type="ECO:0000313" key="9">
    <source>
        <dbReference type="EMBL" id="CAG5082316.1"/>
    </source>
</evidence>
<dbReference type="PROSITE" id="PS50109">
    <property type="entry name" value="HIS_KIN"/>
    <property type="match status" value="1"/>
</dbReference>
<dbReference type="KEGG" id="ptan:CRYO30217_01876"/>
<keyword evidence="7" id="KW-1133">Transmembrane helix</keyword>
<dbReference type="InterPro" id="IPR003661">
    <property type="entry name" value="HisK_dim/P_dom"/>
</dbReference>
<protein>
    <recommendedName>
        <fullName evidence="2">histidine kinase</fullName>
        <ecNumber evidence="2">2.7.13.3</ecNumber>
    </recommendedName>
</protein>
<dbReference type="Proteomes" id="UP000683507">
    <property type="component" value="Chromosome"/>
</dbReference>
<keyword evidence="3" id="KW-0597">Phosphoprotein</keyword>
<accession>A0A916JMM7</accession>
<dbReference type="GO" id="GO:0000155">
    <property type="term" value="F:phosphorelay sensor kinase activity"/>
    <property type="evidence" value="ECO:0007669"/>
    <property type="project" value="InterPro"/>
</dbReference>
<feature type="domain" description="Histidine kinase" evidence="8">
    <location>
        <begin position="185"/>
        <end position="403"/>
    </location>
</feature>
<dbReference type="SMART" id="SM00387">
    <property type="entry name" value="HATPase_c"/>
    <property type="match status" value="1"/>
</dbReference>
<dbReference type="EC" id="2.7.13.3" evidence="2"/>
<dbReference type="FunFam" id="3.30.565.10:FF:000006">
    <property type="entry name" value="Sensor histidine kinase WalK"/>
    <property type="match status" value="1"/>
</dbReference>
<dbReference type="Gene3D" id="3.30.565.10">
    <property type="entry name" value="Histidine kinase-like ATPase, C-terminal domain"/>
    <property type="match status" value="1"/>
</dbReference>
<evidence type="ECO:0000256" key="4">
    <source>
        <dbReference type="ARBA" id="ARBA00022679"/>
    </source>
</evidence>
<dbReference type="EMBL" id="OU015584">
    <property type="protein sequence ID" value="CAG5082316.1"/>
    <property type="molecule type" value="Genomic_DNA"/>
</dbReference>
<dbReference type="SUPFAM" id="SSF47384">
    <property type="entry name" value="Homodimeric domain of signal transducing histidine kinase"/>
    <property type="match status" value="1"/>
</dbReference>
<keyword evidence="6" id="KW-0902">Two-component regulatory system</keyword>
<dbReference type="InterPro" id="IPR004358">
    <property type="entry name" value="Sig_transdc_His_kin-like_C"/>
</dbReference>
<dbReference type="PRINTS" id="PR00344">
    <property type="entry name" value="BCTRLSENSOR"/>
</dbReference>
<feature type="transmembrane region" description="Helical" evidence="7">
    <location>
        <begin position="147"/>
        <end position="169"/>
    </location>
</feature>
<gene>
    <name evidence="9" type="primary">sasA_5</name>
    <name evidence="9" type="ORF">CRYO30217_01876</name>
</gene>
<evidence type="ECO:0000256" key="6">
    <source>
        <dbReference type="ARBA" id="ARBA00023012"/>
    </source>
</evidence>
<evidence type="ECO:0000313" key="10">
    <source>
        <dbReference type="Proteomes" id="UP000683507"/>
    </source>
</evidence>
<reference evidence="9" key="1">
    <citation type="submission" date="2021-04" db="EMBL/GenBank/DDBJ databases">
        <authorList>
            <person name="Rodrigo-Torres L."/>
            <person name="Arahal R. D."/>
            <person name="Lucena T."/>
        </authorList>
    </citation>
    <scope>NUCLEOTIDE SEQUENCE</scope>
    <source>
        <strain evidence="9">AS29M-1</strain>
    </source>
</reference>
<evidence type="ECO:0000256" key="1">
    <source>
        <dbReference type="ARBA" id="ARBA00000085"/>
    </source>
</evidence>
<keyword evidence="5" id="KW-0418">Kinase</keyword>
<proteinExistence type="predicted"/>
<keyword evidence="7" id="KW-0472">Membrane</keyword>
<dbReference type="InterPro" id="IPR005467">
    <property type="entry name" value="His_kinase_dom"/>
</dbReference>
<dbReference type="Pfam" id="PF00512">
    <property type="entry name" value="HisKA"/>
    <property type="match status" value="1"/>
</dbReference>
<dbReference type="SUPFAM" id="SSF55874">
    <property type="entry name" value="ATPase domain of HSP90 chaperone/DNA topoisomerase II/histidine kinase"/>
    <property type="match status" value="1"/>
</dbReference>
<dbReference type="CDD" id="cd00082">
    <property type="entry name" value="HisKA"/>
    <property type="match status" value="1"/>
</dbReference>